<reference evidence="2" key="2">
    <citation type="submission" date="2023-06" db="EMBL/GenBank/DDBJ databases">
        <authorList>
            <consortium name="Lawrence Berkeley National Laboratory"/>
            <person name="Haridas S."/>
            <person name="Hensen N."/>
            <person name="Bonometti L."/>
            <person name="Westerberg I."/>
            <person name="Brannstrom I.O."/>
            <person name="Guillou S."/>
            <person name="Cros-Aarteil S."/>
            <person name="Calhoun S."/>
            <person name="Kuo A."/>
            <person name="Mondo S."/>
            <person name="Pangilinan J."/>
            <person name="Riley R."/>
            <person name="Labutti K."/>
            <person name="Andreopoulos B."/>
            <person name="Lipzen A."/>
            <person name="Chen C."/>
            <person name="Yanf M."/>
            <person name="Daum C."/>
            <person name="Ng V."/>
            <person name="Clum A."/>
            <person name="Steindorff A."/>
            <person name="Ohm R."/>
            <person name="Martin F."/>
            <person name="Silar P."/>
            <person name="Natvig D."/>
            <person name="Lalanne C."/>
            <person name="Gautier V."/>
            <person name="Ament-Velasquez S.L."/>
            <person name="Kruys A."/>
            <person name="Hutchinson M.I."/>
            <person name="Powell A.J."/>
            <person name="Barry K."/>
            <person name="Miller A.N."/>
            <person name="Grigoriev I.V."/>
            <person name="Debuchy R."/>
            <person name="Gladieux P."/>
            <person name="Thoren M.H."/>
            <person name="Johannesson H."/>
        </authorList>
    </citation>
    <scope>NUCLEOTIDE SEQUENCE</scope>
    <source>
        <strain evidence="2">CBS 118394</strain>
    </source>
</reference>
<dbReference type="EMBL" id="JAUEDM010000011">
    <property type="protein sequence ID" value="KAK3311913.1"/>
    <property type="molecule type" value="Genomic_DNA"/>
</dbReference>
<proteinExistence type="predicted"/>
<feature type="chain" id="PRO_5042219597" evidence="1">
    <location>
        <begin position="18"/>
        <end position="326"/>
    </location>
</feature>
<gene>
    <name evidence="2" type="ORF">B0H66DRAFT_608992</name>
</gene>
<evidence type="ECO:0000313" key="3">
    <source>
        <dbReference type="Proteomes" id="UP001283341"/>
    </source>
</evidence>
<evidence type="ECO:0000256" key="1">
    <source>
        <dbReference type="SAM" id="SignalP"/>
    </source>
</evidence>
<dbReference type="Gene3D" id="3.40.50.1460">
    <property type="match status" value="1"/>
</dbReference>
<accession>A0AAE0LY00</accession>
<keyword evidence="3" id="KW-1185">Reference proteome</keyword>
<comment type="caution">
    <text evidence="2">The sequence shown here is derived from an EMBL/GenBank/DDBJ whole genome shotgun (WGS) entry which is preliminary data.</text>
</comment>
<organism evidence="2 3">
    <name type="scientific">Apodospora peruviana</name>
    <dbReference type="NCBI Taxonomy" id="516989"/>
    <lineage>
        <taxon>Eukaryota</taxon>
        <taxon>Fungi</taxon>
        <taxon>Dikarya</taxon>
        <taxon>Ascomycota</taxon>
        <taxon>Pezizomycotina</taxon>
        <taxon>Sordariomycetes</taxon>
        <taxon>Sordariomycetidae</taxon>
        <taxon>Sordariales</taxon>
        <taxon>Lasiosphaeriaceae</taxon>
        <taxon>Apodospora</taxon>
    </lineage>
</organism>
<feature type="signal peptide" evidence="1">
    <location>
        <begin position="1"/>
        <end position="17"/>
    </location>
</feature>
<evidence type="ECO:0000313" key="2">
    <source>
        <dbReference type="EMBL" id="KAK3311913.1"/>
    </source>
</evidence>
<dbReference type="Proteomes" id="UP001283341">
    <property type="component" value="Unassembled WGS sequence"/>
</dbReference>
<sequence length="326" mass="36551">MVGKGLLVTLVLDYCYSGSVLPAGKAQGANVRSLDYNPTVDKASPQDPGPFGAEGPLRNAEMLERWLINPDGYTILAACCPQEESWELTTKGEKRGHLRIRFRTSWPRQTPMCYGEKNFSSRVAHGVHKGDKYVVYPFDTSEDVASRTSQTSLLVRVENVHCLTSDLVGVEETASAVLAASVVSQIETGWKAKQVTHLSPRKTSVRLLASASPQLLWTEAERQQRFLHLCTDDGDTEPCIFHVALNEQKEYEIQDGSLERIPSFPTIPRDEPGASHRVMDALKYLAAFKFFEGVENRAPNRDFEGSFSFLMDEPGASWRFRRHAWR</sequence>
<protein>
    <submittedName>
        <fullName evidence="2">Uncharacterized protein</fullName>
    </submittedName>
</protein>
<keyword evidence="1" id="KW-0732">Signal</keyword>
<dbReference type="AlphaFoldDB" id="A0AAE0LY00"/>
<name>A0AAE0LY00_9PEZI</name>
<reference evidence="2" key="1">
    <citation type="journal article" date="2023" name="Mol. Phylogenet. Evol.">
        <title>Genome-scale phylogeny and comparative genomics of the fungal order Sordariales.</title>
        <authorList>
            <person name="Hensen N."/>
            <person name="Bonometti L."/>
            <person name="Westerberg I."/>
            <person name="Brannstrom I.O."/>
            <person name="Guillou S."/>
            <person name="Cros-Aarteil S."/>
            <person name="Calhoun S."/>
            <person name="Haridas S."/>
            <person name="Kuo A."/>
            <person name="Mondo S."/>
            <person name="Pangilinan J."/>
            <person name="Riley R."/>
            <person name="LaButti K."/>
            <person name="Andreopoulos B."/>
            <person name="Lipzen A."/>
            <person name="Chen C."/>
            <person name="Yan M."/>
            <person name="Daum C."/>
            <person name="Ng V."/>
            <person name="Clum A."/>
            <person name="Steindorff A."/>
            <person name="Ohm R.A."/>
            <person name="Martin F."/>
            <person name="Silar P."/>
            <person name="Natvig D.O."/>
            <person name="Lalanne C."/>
            <person name="Gautier V."/>
            <person name="Ament-Velasquez S.L."/>
            <person name="Kruys A."/>
            <person name="Hutchinson M.I."/>
            <person name="Powell A.J."/>
            <person name="Barry K."/>
            <person name="Miller A.N."/>
            <person name="Grigoriev I.V."/>
            <person name="Debuchy R."/>
            <person name="Gladieux P."/>
            <person name="Hiltunen Thoren M."/>
            <person name="Johannesson H."/>
        </authorList>
    </citation>
    <scope>NUCLEOTIDE SEQUENCE</scope>
    <source>
        <strain evidence="2">CBS 118394</strain>
    </source>
</reference>